<feature type="domain" description="DUF4469" evidence="1">
    <location>
        <begin position="138"/>
        <end position="236"/>
    </location>
</feature>
<dbReference type="CDD" id="cd12843">
    <property type="entry name" value="Bvu_2165_C_like"/>
    <property type="match status" value="1"/>
</dbReference>
<dbReference type="InterPro" id="IPR027824">
    <property type="entry name" value="DUF4469"/>
</dbReference>
<dbReference type="Proteomes" id="UP000651475">
    <property type="component" value="Unassembled WGS sequence"/>
</dbReference>
<protein>
    <submittedName>
        <fullName evidence="3">DUF4469 domain-containing protein</fullName>
    </submittedName>
</protein>
<gene>
    <name evidence="3" type="ORF">H8S65_05195</name>
</gene>
<dbReference type="RefSeq" id="WP_186928951.1">
    <property type="nucleotide sequence ID" value="NZ_JACOOJ010000006.1"/>
</dbReference>
<dbReference type="Pfam" id="PF14848">
    <property type="entry name" value="HU-DNA_bdg"/>
    <property type="match status" value="1"/>
</dbReference>
<evidence type="ECO:0000259" key="1">
    <source>
        <dbReference type="Pfam" id="PF14734"/>
    </source>
</evidence>
<sequence length="256" mass="28393">MANEPKKRSITGKLVANVLTEREDDFTCNVTYVANRSIKDLCRIRAAKGSKYTAAEYESMYNDLEETAKEEMYSGSTVEFGFTNNSLGVDGPFIGPGATFDPAKNKVSIRSTTRSVFREDLKSINVIISGIEENLPTITTVTDVVTEKVNSQLTPLGNLNGEGKRVKVVGSEGSIVGFFFINAETEEETAVPKTSISRNDPSFFSFTIPQLAKGYYYLEIATQYGGNSKTVLKEVRRNRFPYKLRVGEDEERPGEL</sequence>
<feature type="domain" description="Bvu-2165-like IHF-HU-like DNA-binding" evidence="2">
    <location>
        <begin position="12"/>
        <end position="130"/>
    </location>
</feature>
<evidence type="ECO:0000313" key="3">
    <source>
        <dbReference type="EMBL" id="MBC5632169.1"/>
    </source>
</evidence>
<dbReference type="EMBL" id="JACOOJ010000006">
    <property type="protein sequence ID" value="MBC5632169.1"/>
    <property type="molecule type" value="Genomic_DNA"/>
</dbReference>
<dbReference type="Gene3D" id="2.70.50.70">
    <property type="match status" value="1"/>
</dbReference>
<dbReference type="Pfam" id="PF14734">
    <property type="entry name" value="DUF4469"/>
    <property type="match status" value="1"/>
</dbReference>
<evidence type="ECO:0000313" key="4">
    <source>
        <dbReference type="Proteomes" id="UP000651475"/>
    </source>
</evidence>
<accession>A0ABR7DL76</accession>
<keyword evidence="4" id="KW-1185">Reference proteome</keyword>
<proteinExistence type="predicted"/>
<dbReference type="InterPro" id="IPR049893">
    <property type="entry name" value="Bvu_2165-like_IHF-HU-DNA_bdg"/>
</dbReference>
<organism evidence="3 4">
    <name type="scientific">Parabacteroides hominis</name>
    <dbReference type="NCBI Taxonomy" id="2763057"/>
    <lineage>
        <taxon>Bacteria</taxon>
        <taxon>Pseudomonadati</taxon>
        <taxon>Bacteroidota</taxon>
        <taxon>Bacteroidia</taxon>
        <taxon>Bacteroidales</taxon>
        <taxon>Tannerellaceae</taxon>
        <taxon>Parabacteroides</taxon>
    </lineage>
</organism>
<comment type="caution">
    <text evidence="3">The sequence shown here is derived from an EMBL/GenBank/DDBJ whole genome shotgun (WGS) entry which is preliminary data.</text>
</comment>
<reference evidence="3 4" key="1">
    <citation type="submission" date="2020-08" db="EMBL/GenBank/DDBJ databases">
        <title>Genome public.</title>
        <authorList>
            <person name="Liu C."/>
            <person name="Sun Q."/>
        </authorList>
    </citation>
    <scope>NUCLEOTIDE SEQUENCE [LARGE SCALE GENOMIC DNA]</scope>
    <source>
        <strain evidence="3 4">NSJ-79</strain>
    </source>
</reference>
<evidence type="ECO:0000259" key="2">
    <source>
        <dbReference type="Pfam" id="PF14848"/>
    </source>
</evidence>
<name>A0ABR7DL76_9BACT</name>